<sequence length="71" mass="7891">MASGHIIEMLVEKVHELNQGEQELPTEPDTEASTNETKIEANLVTNTEEEEFDKEPNSLKLVEGSANPEPK</sequence>
<feature type="non-terminal residue" evidence="2">
    <location>
        <position position="71"/>
    </location>
</feature>
<organism evidence="2 3">
    <name type="scientific">Gossypium stocksii</name>
    <dbReference type="NCBI Taxonomy" id="47602"/>
    <lineage>
        <taxon>Eukaryota</taxon>
        <taxon>Viridiplantae</taxon>
        <taxon>Streptophyta</taxon>
        <taxon>Embryophyta</taxon>
        <taxon>Tracheophyta</taxon>
        <taxon>Spermatophyta</taxon>
        <taxon>Magnoliopsida</taxon>
        <taxon>eudicotyledons</taxon>
        <taxon>Gunneridae</taxon>
        <taxon>Pentapetalae</taxon>
        <taxon>rosids</taxon>
        <taxon>malvids</taxon>
        <taxon>Malvales</taxon>
        <taxon>Malvaceae</taxon>
        <taxon>Malvoideae</taxon>
        <taxon>Gossypium</taxon>
    </lineage>
</organism>
<dbReference type="AlphaFoldDB" id="A0A9D4A374"/>
<evidence type="ECO:0000313" key="3">
    <source>
        <dbReference type="Proteomes" id="UP000828251"/>
    </source>
</evidence>
<dbReference type="EMBL" id="JAIQCV010000007">
    <property type="protein sequence ID" value="KAH1082945.1"/>
    <property type="molecule type" value="Genomic_DNA"/>
</dbReference>
<name>A0A9D4A374_9ROSI</name>
<dbReference type="Proteomes" id="UP000828251">
    <property type="component" value="Unassembled WGS sequence"/>
</dbReference>
<evidence type="ECO:0000256" key="1">
    <source>
        <dbReference type="SAM" id="MobiDB-lite"/>
    </source>
</evidence>
<protein>
    <submittedName>
        <fullName evidence="2">Uncharacterized protein</fullName>
    </submittedName>
</protein>
<keyword evidence="3" id="KW-1185">Reference proteome</keyword>
<evidence type="ECO:0000313" key="2">
    <source>
        <dbReference type="EMBL" id="KAH1082945.1"/>
    </source>
</evidence>
<proteinExistence type="predicted"/>
<accession>A0A9D4A374</accession>
<reference evidence="2 3" key="1">
    <citation type="journal article" date="2021" name="Plant Biotechnol. J.">
        <title>Multi-omics assisted identification of the key and species-specific regulatory components of drought-tolerant mechanisms in Gossypium stocksii.</title>
        <authorList>
            <person name="Yu D."/>
            <person name="Ke L."/>
            <person name="Zhang D."/>
            <person name="Wu Y."/>
            <person name="Sun Y."/>
            <person name="Mei J."/>
            <person name="Sun J."/>
            <person name="Sun Y."/>
        </authorList>
    </citation>
    <scope>NUCLEOTIDE SEQUENCE [LARGE SCALE GENOMIC DNA]</scope>
    <source>
        <strain evidence="3">cv. E1</strain>
        <tissue evidence="2">Leaf</tissue>
    </source>
</reference>
<gene>
    <name evidence="2" type="ORF">J1N35_022706</name>
</gene>
<feature type="region of interest" description="Disordered" evidence="1">
    <location>
        <begin position="42"/>
        <end position="71"/>
    </location>
</feature>
<comment type="caution">
    <text evidence="2">The sequence shown here is derived from an EMBL/GenBank/DDBJ whole genome shotgun (WGS) entry which is preliminary data.</text>
</comment>